<dbReference type="GO" id="GO:0004066">
    <property type="term" value="F:asparagine synthase (glutamine-hydrolyzing) activity"/>
    <property type="evidence" value="ECO:0007669"/>
    <property type="project" value="InterPro"/>
</dbReference>
<evidence type="ECO:0000313" key="7">
    <source>
        <dbReference type="Proteomes" id="UP000009131"/>
    </source>
</evidence>
<dbReference type="PANTHER" id="PTHR45937">
    <property type="entry name" value="ASPARAGINE SYNTHETASE DOMAIN-CONTAINING PROTEIN 1"/>
    <property type="match status" value="1"/>
</dbReference>
<dbReference type="PANTHER" id="PTHR45937:SF1">
    <property type="entry name" value="ASPARAGINE SYNTHETASE DOMAIN-CONTAINING PROTEIN 1"/>
    <property type="match status" value="1"/>
</dbReference>
<dbReference type="InterPro" id="IPR001962">
    <property type="entry name" value="Asn_synthase"/>
</dbReference>
<dbReference type="InterPro" id="IPR029055">
    <property type="entry name" value="Ntn_hydrolases_N"/>
</dbReference>
<dbReference type="AlphaFoldDB" id="G7E804"/>
<gene>
    <name evidence="6" type="primary">Mo05652</name>
    <name evidence="6" type="ORF">E5Q_05652</name>
</gene>
<evidence type="ECO:0000256" key="3">
    <source>
        <dbReference type="ARBA" id="ARBA00022962"/>
    </source>
</evidence>
<dbReference type="RefSeq" id="XP_014567121.1">
    <property type="nucleotide sequence ID" value="XM_014711635.1"/>
</dbReference>
<dbReference type="SUPFAM" id="SSF52402">
    <property type="entry name" value="Adenine nucleotide alpha hydrolases-like"/>
    <property type="match status" value="1"/>
</dbReference>
<dbReference type="Pfam" id="PF00733">
    <property type="entry name" value="Asn_synthase"/>
    <property type="match status" value="1"/>
</dbReference>
<dbReference type="HOGENOM" id="CLU_012368_2_0_1"/>
<feature type="domain" description="Asparagine synthetase" evidence="4">
    <location>
        <begin position="350"/>
        <end position="475"/>
    </location>
</feature>
<dbReference type="OMA" id="SVYESCP"/>
<dbReference type="InterPro" id="IPR017932">
    <property type="entry name" value="GATase_2_dom"/>
</dbReference>
<sequence>MTLSGLIYAALSMQEVQMHTNQTNLSMTAVVSESTQLSYISEGDWLLYNGEIFDGLEVEVSTNDGSALFERLVECKGDATCLVTMLDSLDGPFAVVFYSAASQTVFCARDPLGRRSLLVLVRQDCVLITSCVPQHLQAKSWQEVPTDVILTFDIQQRAPFTITKIPRRGPTQITTELPISLAADTSLEQAARALLASLRAATRARCTSLARERSVAILFSGGLDCTTLALLADEYIHPSRPIDLLNVAFENPRTVSLAKSASRQWDVPDRLTGLATLTELRNRRPNRDWRFVAVNVPFAEYQSHVSTVLELMFPSNSVMDLSIAIALYFASRGIGQLQARDGSSQPYTSESRVLLSGLGADEQLGGYARHRRAFDLGTISQSPAEPSERNHASSKQDWLALVQELQLDLDRIGHRNLGRDDRVISSHGKEVRFPFLAANVISALANTPVNLKCNPALGPGIGDKLVLRYAARELLGLQHASKLPKRAIQFGARTAKMDSSKEQGHHVVVQQ</sequence>
<dbReference type="EMBL" id="BABT02000165">
    <property type="protein sequence ID" value="GAA98964.1"/>
    <property type="molecule type" value="Genomic_DNA"/>
</dbReference>
<dbReference type="CDD" id="cd01991">
    <property type="entry name" value="Asn_synthase_B_C"/>
    <property type="match status" value="1"/>
</dbReference>
<evidence type="ECO:0008006" key="8">
    <source>
        <dbReference type="Google" id="ProtNLM"/>
    </source>
</evidence>
<proteinExistence type="predicted"/>
<dbReference type="GO" id="GO:0006529">
    <property type="term" value="P:asparagine biosynthetic process"/>
    <property type="evidence" value="ECO:0007669"/>
    <property type="project" value="UniProtKB-KW"/>
</dbReference>
<reference evidence="6 7" key="2">
    <citation type="journal article" date="2012" name="Open Biol.">
        <title>Characteristics of nucleosomes and linker DNA regions on the genome of the basidiomycete Mixia osmundae revealed by mono- and dinucleosome mapping.</title>
        <authorList>
            <person name="Nishida H."/>
            <person name="Kondo S."/>
            <person name="Matsumoto T."/>
            <person name="Suzuki Y."/>
            <person name="Yoshikawa H."/>
            <person name="Taylor T.D."/>
            <person name="Sugiyama J."/>
        </authorList>
    </citation>
    <scope>NUCLEOTIDE SEQUENCE [LARGE SCALE GENOMIC DNA]</scope>
    <source>
        <strain evidence="7">CBS 9802 / IAM 14324 / JCM 22182 / KY 12970</strain>
    </source>
</reference>
<dbReference type="STRING" id="764103.G7E804"/>
<evidence type="ECO:0000256" key="1">
    <source>
        <dbReference type="ARBA" id="ARBA00022605"/>
    </source>
</evidence>
<dbReference type="FunCoup" id="G7E804">
    <property type="interactions" value="305"/>
</dbReference>
<feature type="domain" description="Glutamine amidotransferase type-2" evidence="5">
    <location>
        <begin position="45"/>
        <end position="131"/>
    </location>
</feature>
<keyword evidence="7" id="KW-1185">Reference proteome</keyword>
<dbReference type="Gene3D" id="3.60.20.10">
    <property type="entry name" value="Glutamine Phosphoribosylpyrophosphate, subunit 1, domain 1"/>
    <property type="match status" value="1"/>
</dbReference>
<keyword evidence="3" id="KW-0315">Glutamine amidotransferase</keyword>
<dbReference type="OrthoDB" id="10252281at2759"/>
<dbReference type="SUPFAM" id="SSF56235">
    <property type="entry name" value="N-terminal nucleophile aminohydrolases (Ntn hydrolases)"/>
    <property type="match status" value="1"/>
</dbReference>
<evidence type="ECO:0000259" key="4">
    <source>
        <dbReference type="Pfam" id="PF00733"/>
    </source>
</evidence>
<dbReference type="Proteomes" id="UP000009131">
    <property type="component" value="Unassembled WGS sequence"/>
</dbReference>
<accession>G7E804</accession>
<dbReference type="InterPro" id="IPR051857">
    <property type="entry name" value="Asn_synthetase_domain"/>
</dbReference>
<dbReference type="Pfam" id="PF13537">
    <property type="entry name" value="GATase_7"/>
    <property type="match status" value="1"/>
</dbReference>
<reference evidence="6 7" key="1">
    <citation type="journal article" date="2011" name="J. Gen. Appl. Microbiol.">
        <title>Draft genome sequencing of the enigmatic basidiomycete Mixia osmundae.</title>
        <authorList>
            <person name="Nishida H."/>
            <person name="Nagatsuka Y."/>
            <person name="Sugiyama J."/>
        </authorList>
    </citation>
    <scope>NUCLEOTIDE SEQUENCE [LARGE SCALE GENOMIC DNA]</scope>
    <source>
        <strain evidence="7">CBS 9802 / IAM 14324 / JCM 22182 / KY 12970</strain>
    </source>
</reference>
<dbReference type="Gene3D" id="3.40.50.620">
    <property type="entry name" value="HUPs"/>
    <property type="match status" value="1"/>
</dbReference>
<dbReference type="eggNOG" id="KOG0573">
    <property type="taxonomic scope" value="Eukaryota"/>
</dbReference>
<comment type="caution">
    <text evidence="6">The sequence shown here is derived from an EMBL/GenBank/DDBJ whole genome shotgun (WGS) entry which is preliminary data.</text>
</comment>
<evidence type="ECO:0000313" key="6">
    <source>
        <dbReference type="EMBL" id="GAA98964.1"/>
    </source>
</evidence>
<name>G7E804_MIXOS</name>
<dbReference type="InParanoid" id="G7E804"/>
<keyword evidence="1" id="KW-0028">Amino-acid biosynthesis</keyword>
<dbReference type="InterPro" id="IPR014729">
    <property type="entry name" value="Rossmann-like_a/b/a_fold"/>
</dbReference>
<organism evidence="6 7">
    <name type="scientific">Mixia osmundae (strain CBS 9802 / IAM 14324 / JCM 22182 / KY 12970)</name>
    <dbReference type="NCBI Taxonomy" id="764103"/>
    <lineage>
        <taxon>Eukaryota</taxon>
        <taxon>Fungi</taxon>
        <taxon>Dikarya</taxon>
        <taxon>Basidiomycota</taxon>
        <taxon>Pucciniomycotina</taxon>
        <taxon>Mixiomycetes</taxon>
        <taxon>Mixiales</taxon>
        <taxon>Mixiaceae</taxon>
        <taxon>Mixia</taxon>
    </lineage>
</organism>
<evidence type="ECO:0000259" key="5">
    <source>
        <dbReference type="Pfam" id="PF13537"/>
    </source>
</evidence>
<protein>
    <recommendedName>
        <fullName evidence="8">Glutamine amidotransferase type-2 domain-containing protein</fullName>
    </recommendedName>
</protein>
<keyword evidence="2" id="KW-0061">Asparagine biosynthesis</keyword>
<evidence type="ECO:0000256" key="2">
    <source>
        <dbReference type="ARBA" id="ARBA00022888"/>
    </source>
</evidence>